<dbReference type="InterPro" id="IPR036875">
    <property type="entry name" value="Znf_CCHC_sf"/>
</dbReference>
<dbReference type="InterPro" id="IPR001878">
    <property type="entry name" value="Znf_CCHC"/>
</dbReference>
<dbReference type="SMART" id="SM00343">
    <property type="entry name" value="ZnF_C2HC"/>
    <property type="match status" value="3"/>
</dbReference>
<evidence type="ECO:0000313" key="4">
    <source>
        <dbReference type="EMBL" id="KZS99684.1"/>
    </source>
</evidence>
<dbReference type="Pfam" id="PF00098">
    <property type="entry name" value="zf-CCHC"/>
    <property type="match status" value="3"/>
</dbReference>
<proteinExistence type="predicted"/>
<keyword evidence="1" id="KW-0507">mRNA processing</keyword>
<keyword evidence="2" id="KW-0479">Metal-binding</keyword>
<dbReference type="GeneID" id="63820285"/>
<dbReference type="EMBL" id="KV427733">
    <property type="protein sequence ID" value="KZS99684.1"/>
    <property type="molecule type" value="Genomic_DNA"/>
</dbReference>
<dbReference type="GO" id="GO:0003676">
    <property type="term" value="F:nucleic acid binding"/>
    <property type="evidence" value="ECO:0007669"/>
    <property type="project" value="InterPro"/>
</dbReference>
<organism evidence="4 5">
    <name type="scientific">Laetiporus sulphureus 93-53</name>
    <dbReference type="NCBI Taxonomy" id="1314785"/>
    <lineage>
        <taxon>Eukaryota</taxon>
        <taxon>Fungi</taxon>
        <taxon>Dikarya</taxon>
        <taxon>Basidiomycota</taxon>
        <taxon>Agaricomycotina</taxon>
        <taxon>Agaricomycetes</taxon>
        <taxon>Polyporales</taxon>
        <taxon>Laetiporus</taxon>
    </lineage>
</organism>
<dbReference type="OrthoDB" id="8026949at2759"/>
<feature type="non-terminal residue" evidence="4">
    <location>
        <position position="66"/>
    </location>
</feature>
<dbReference type="AlphaFoldDB" id="A0A165AUG1"/>
<feature type="non-terminal residue" evidence="4">
    <location>
        <position position="1"/>
    </location>
</feature>
<reference evidence="4 5" key="1">
    <citation type="journal article" date="2016" name="Mol. Biol. Evol.">
        <title>Comparative Genomics of Early-Diverging Mushroom-Forming Fungi Provides Insights into the Origins of Lignocellulose Decay Capabilities.</title>
        <authorList>
            <person name="Nagy L.G."/>
            <person name="Riley R."/>
            <person name="Tritt A."/>
            <person name="Adam C."/>
            <person name="Daum C."/>
            <person name="Floudas D."/>
            <person name="Sun H."/>
            <person name="Yadav J.S."/>
            <person name="Pangilinan J."/>
            <person name="Larsson K.H."/>
            <person name="Matsuura K."/>
            <person name="Barry K."/>
            <person name="Labutti K."/>
            <person name="Kuo R."/>
            <person name="Ohm R.A."/>
            <person name="Bhattacharya S.S."/>
            <person name="Shirouzu T."/>
            <person name="Yoshinaga Y."/>
            <person name="Martin F.M."/>
            <person name="Grigoriev I.V."/>
            <person name="Hibbett D.S."/>
        </authorList>
    </citation>
    <scope>NUCLEOTIDE SEQUENCE [LARGE SCALE GENOMIC DNA]</scope>
    <source>
        <strain evidence="4 5">93-53</strain>
    </source>
</reference>
<dbReference type="Gene3D" id="4.10.60.10">
    <property type="entry name" value="Zinc finger, CCHC-type"/>
    <property type="match status" value="1"/>
</dbReference>
<accession>A0A165AUG1</accession>
<protein>
    <recommendedName>
        <fullName evidence="3">CCHC-type domain-containing protein</fullName>
    </recommendedName>
</protein>
<evidence type="ECO:0000313" key="5">
    <source>
        <dbReference type="Proteomes" id="UP000076871"/>
    </source>
</evidence>
<dbReference type="InParanoid" id="A0A165AUG1"/>
<dbReference type="GO" id="GO:0008270">
    <property type="term" value="F:zinc ion binding"/>
    <property type="evidence" value="ECO:0007669"/>
    <property type="project" value="UniProtKB-KW"/>
</dbReference>
<evidence type="ECO:0000259" key="3">
    <source>
        <dbReference type="PROSITE" id="PS50158"/>
    </source>
</evidence>
<dbReference type="SUPFAM" id="SSF57756">
    <property type="entry name" value="Retrovirus zinc finger-like domains"/>
    <property type="match status" value="1"/>
</dbReference>
<dbReference type="PROSITE" id="PS50158">
    <property type="entry name" value="ZF_CCHC"/>
    <property type="match status" value="1"/>
</dbReference>
<keyword evidence="2" id="KW-0863">Zinc-finger</keyword>
<evidence type="ECO:0000256" key="2">
    <source>
        <dbReference type="PROSITE-ProRule" id="PRU00047"/>
    </source>
</evidence>
<name>A0A165AUG1_9APHY</name>
<keyword evidence="2" id="KW-0862">Zinc</keyword>
<evidence type="ECO:0000256" key="1">
    <source>
        <dbReference type="ARBA" id="ARBA00022664"/>
    </source>
</evidence>
<keyword evidence="5" id="KW-1185">Reference proteome</keyword>
<dbReference type="RefSeq" id="XP_040757425.1">
    <property type="nucleotide sequence ID" value="XM_040903254.1"/>
</dbReference>
<dbReference type="Proteomes" id="UP000076871">
    <property type="component" value="Unassembled WGS sequence"/>
</dbReference>
<gene>
    <name evidence="4" type="ORF">LAESUDRAFT_619641</name>
</gene>
<dbReference type="GO" id="GO:0006397">
    <property type="term" value="P:mRNA processing"/>
    <property type="evidence" value="ECO:0007669"/>
    <property type="project" value="UniProtKB-KW"/>
</dbReference>
<feature type="domain" description="CCHC-type" evidence="3">
    <location>
        <begin position="52"/>
        <end position="66"/>
    </location>
</feature>
<sequence length="66" mass="7318">CPACGSPDHWIYDCPDRSHAKLKHPCHLCGSPDHWALDCTAPAEVQDAYRKKCVVCGQRGHTARDC</sequence>